<name>A0A382MD77_9ZZZZ</name>
<protein>
    <submittedName>
        <fullName evidence="1">Uncharacterized protein</fullName>
    </submittedName>
</protein>
<dbReference type="AlphaFoldDB" id="A0A382MD77"/>
<sequence>MGIPGFDKVTTTGFNSHFAIFVSFDLNLAFHHHYLYPFGMGMFWNSHACRHSKESRSSIVTSFLDDTFIHNSPAPHGGLLPRQFFFREISTHFNLRH</sequence>
<gene>
    <name evidence="1" type="ORF">METZ01_LOCUS299352</name>
</gene>
<accession>A0A382MD77</accession>
<evidence type="ECO:0000313" key="1">
    <source>
        <dbReference type="EMBL" id="SVC46498.1"/>
    </source>
</evidence>
<organism evidence="1">
    <name type="scientific">marine metagenome</name>
    <dbReference type="NCBI Taxonomy" id="408172"/>
    <lineage>
        <taxon>unclassified sequences</taxon>
        <taxon>metagenomes</taxon>
        <taxon>ecological metagenomes</taxon>
    </lineage>
</organism>
<reference evidence="1" key="1">
    <citation type="submission" date="2018-05" db="EMBL/GenBank/DDBJ databases">
        <authorList>
            <person name="Lanie J.A."/>
            <person name="Ng W.-L."/>
            <person name="Kazmierczak K.M."/>
            <person name="Andrzejewski T.M."/>
            <person name="Davidsen T.M."/>
            <person name="Wayne K.J."/>
            <person name="Tettelin H."/>
            <person name="Glass J.I."/>
            <person name="Rusch D."/>
            <person name="Podicherti R."/>
            <person name="Tsui H.-C.T."/>
            <person name="Winkler M.E."/>
        </authorList>
    </citation>
    <scope>NUCLEOTIDE SEQUENCE</scope>
</reference>
<dbReference type="EMBL" id="UINC01092696">
    <property type="protein sequence ID" value="SVC46498.1"/>
    <property type="molecule type" value="Genomic_DNA"/>
</dbReference>
<proteinExistence type="predicted"/>